<evidence type="ECO:0000313" key="2">
    <source>
        <dbReference type="EMBL" id="PMD14678.1"/>
    </source>
</evidence>
<reference evidence="2 3" key="1">
    <citation type="submission" date="2016-05" db="EMBL/GenBank/DDBJ databases">
        <title>A degradative enzymes factory behind the ericoid mycorrhizal symbiosis.</title>
        <authorList>
            <consortium name="DOE Joint Genome Institute"/>
            <person name="Martino E."/>
            <person name="Morin E."/>
            <person name="Grelet G."/>
            <person name="Kuo A."/>
            <person name="Kohler A."/>
            <person name="Daghino S."/>
            <person name="Barry K."/>
            <person name="Choi C."/>
            <person name="Cichocki N."/>
            <person name="Clum A."/>
            <person name="Copeland A."/>
            <person name="Hainaut M."/>
            <person name="Haridas S."/>
            <person name="Labutti K."/>
            <person name="Lindquist E."/>
            <person name="Lipzen A."/>
            <person name="Khouja H.-R."/>
            <person name="Murat C."/>
            <person name="Ohm R."/>
            <person name="Olson A."/>
            <person name="Spatafora J."/>
            <person name="Veneault-Fourrey C."/>
            <person name="Henrissat B."/>
            <person name="Grigoriev I."/>
            <person name="Martin F."/>
            <person name="Perotto S."/>
        </authorList>
    </citation>
    <scope>NUCLEOTIDE SEQUENCE [LARGE SCALE GENOMIC DNA]</scope>
    <source>
        <strain evidence="2 3">UAMH 7357</strain>
    </source>
</reference>
<dbReference type="Proteomes" id="UP000235672">
    <property type="component" value="Unassembled WGS sequence"/>
</dbReference>
<name>A0A2J6PKV6_9HELO</name>
<dbReference type="PANTHER" id="PTHR35910">
    <property type="entry name" value="2EXR DOMAIN-CONTAINING PROTEIN"/>
    <property type="match status" value="1"/>
</dbReference>
<keyword evidence="3" id="KW-1185">Reference proteome</keyword>
<protein>
    <recommendedName>
        <fullName evidence="1">2EXR domain-containing protein</fullName>
    </recommendedName>
</protein>
<evidence type="ECO:0000313" key="3">
    <source>
        <dbReference type="Proteomes" id="UP000235672"/>
    </source>
</evidence>
<evidence type="ECO:0000259" key="1">
    <source>
        <dbReference type="Pfam" id="PF20150"/>
    </source>
</evidence>
<dbReference type="STRING" id="1745343.A0A2J6PKV6"/>
<organism evidence="2 3">
    <name type="scientific">Hyaloscypha hepaticicola</name>
    <dbReference type="NCBI Taxonomy" id="2082293"/>
    <lineage>
        <taxon>Eukaryota</taxon>
        <taxon>Fungi</taxon>
        <taxon>Dikarya</taxon>
        <taxon>Ascomycota</taxon>
        <taxon>Pezizomycotina</taxon>
        <taxon>Leotiomycetes</taxon>
        <taxon>Helotiales</taxon>
        <taxon>Hyaloscyphaceae</taxon>
        <taxon>Hyaloscypha</taxon>
    </lineage>
</organism>
<feature type="domain" description="2EXR" evidence="1">
    <location>
        <begin position="35"/>
        <end position="115"/>
    </location>
</feature>
<dbReference type="InterPro" id="IPR045518">
    <property type="entry name" value="2EXR"/>
</dbReference>
<proteinExistence type="predicted"/>
<dbReference type="Pfam" id="PF20150">
    <property type="entry name" value="2EXR"/>
    <property type="match status" value="1"/>
</dbReference>
<dbReference type="EMBL" id="KZ613520">
    <property type="protein sequence ID" value="PMD14678.1"/>
    <property type="molecule type" value="Genomic_DNA"/>
</dbReference>
<dbReference type="AlphaFoldDB" id="A0A2J6PKV6"/>
<dbReference type="OrthoDB" id="3437257at2759"/>
<gene>
    <name evidence="2" type="ORF">NA56DRAFT_710749</name>
</gene>
<accession>A0A2J6PKV6</accession>
<dbReference type="PANTHER" id="PTHR35910:SF6">
    <property type="entry name" value="2EXR DOMAIN-CONTAINING PROTEIN"/>
    <property type="match status" value="1"/>
</dbReference>
<sequence>MKAISLGPSSTCMELVVFELPESLTNEPSNAAQEFTQFPQLPPEIRDMIWKWALPGPRAVRIQNRGTNSKVEDVVEGMANLHLEPQDLVALKRYHLEFEALLGHPVYFDWDHDVLFLHGWYALKLFTGIWDLWEADEKLPEDVQALHANIKHIAIDVTIHWQLSFWLENLGAFPKLPTLTWVQSSIGSWRPSEDLVGHARGDEMYLCLVELEIRNAVNSFWEEKLQVENEAAITKVACVSEEEMEKMTDAVVCDSKAL</sequence>